<keyword evidence="8" id="KW-0862">Zinc</keyword>
<dbReference type="RefSeq" id="WP_066112190.1">
    <property type="nucleotide sequence ID" value="NZ_JTJT01000019.1"/>
</dbReference>
<feature type="chain" id="PRO_5044309104" description="High-affinity zinc uptake system protein ZnuA" evidence="15">
    <location>
        <begin position="27"/>
        <end position="338"/>
    </location>
</feature>
<evidence type="ECO:0000256" key="5">
    <source>
        <dbReference type="ARBA" id="ARBA00022723"/>
    </source>
</evidence>
<keyword evidence="6 15" id="KW-0732">Signal</keyword>
<keyword evidence="5" id="KW-0479">Metal-binding</keyword>
<dbReference type="GO" id="GO:0042597">
    <property type="term" value="C:periplasmic space"/>
    <property type="evidence" value="ECO:0007669"/>
    <property type="project" value="UniProtKB-SubCell"/>
</dbReference>
<keyword evidence="10" id="KW-0406">Ion transport</keyword>
<evidence type="ECO:0000256" key="2">
    <source>
        <dbReference type="ARBA" id="ARBA00011028"/>
    </source>
</evidence>
<keyword evidence="4" id="KW-0813">Transport</keyword>
<dbReference type="CDD" id="cd01019">
    <property type="entry name" value="ZnuA"/>
    <property type="match status" value="1"/>
</dbReference>
<dbReference type="FunFam" id="3.40.50.1980:FF:000006">
    <property type="entry name" value="Zinc ABC transporter substrate-binding protein ZnuA"/>
    <property type="match status" value="1"/>
</dbReference>
<dbReference type="GO" id="GO:0046872">
    <property type="term" value="F:metal ion binding"/>
    <property type="evidence" value="ECO:0007669"/>
    <property type="project" value="UniProtKB-KW"/>
</dbReference>
<feature type="region of interest" description="Disordered" evidence="14">
    <location>
        <begin position="118"/>
        <end position="164"/>
    </location>
</feature>
<evidence type="ECO:0000256" key="13">
    <source>
        <dbReference type="SAM" id="Coils"/>
    </source>
</evidence>
<comment type="subcellular location">
    <subcellularLocation>
        <location evidence="1">Periplasm</location>
    </subcellularLocation>
</comment>
<keyword evidence="7" id="KW-0574">Periplasm</keyword>
<evidence type="ECO:0000256" key="14">
    <source>
        <dbReference type="SAM" id="MobiDB-lite"/>
    </source>
</evidence>
<organism evidence="16 17">
    <name type="scientific">Gallibacterium salpingitidis</name>
    <dbReference type="NCBI Taxonomy" id="505341"/>
    <lineage>
        <taxon>Bacteria</taxon>
        <taxon>Pseudomonadati</taxon>
        <taxon>Pseudomonadota</taxon>
        <taxon>Gammaproteobacteria</taxon>
        <taxon>Pasteurellales</taxon>
        <taxon>Pasteurellaceae</taxon>
        <taxon>Gallibacterium</taxon>
    </lineage>
</organism>
<keyword evidence="9" id="KW-0864">Zinc transport</keyword>
<evidence type="ECO:0000256" key="8">
    <source>
        <dbReference type="ARBA" id="ARBA00022833"/>
    </source>
</evidence>
<dbReference type="NCBIfam" id="NF007091">
    <property type="entry name" value="PRK09545.1"/>
    <property type="match status" value="1"/>
</dbReference>
<name>A0AB36E239_9PAST</name>
<comment type="similarity">
    <text evidence="2">Belongs to the bacterial solute-binding protein 9 family.</text>
</comment>
<sequence>MSKSLKNINKITLALSTYAIATLANADILTSVRPLGFIASSIADGVTQTQVLVPAGASPHDYSLKPSDVKRVRDAEFVLWVGEDIDAFLAKSIEKRDAKTVLTISDIKGLDALLGETSAHHHDHDHDHDHEHEHEHEHADHDHADHDHDHADHNHADHDHEHGHGELEQDWHVWFSPKISQLVAEQLAEQLIQHYPQQKDKITANLNEFKQQLTEKNSQISQQLSHFKDKGFYVFHDAYRYFENAYGLKQTGYFTINPLIAPGAKKLAEIKEEINEHKVQCLFAEPQFTPKVIESLQKNTKVNVGQLDPMGEKVTLGKGSYSAFLQQIADDFSGCLGK</sequence>
<dbReference type="SUPFAM" id="SSF53807">
    <property type="entry name" value="Helical backbone' metal receptor"/>
    <property type="match status" value="1"/>
</dbReference>
<comment type="caution">
    <text evidence="16">The sequence shown here is derived from an EMBL/GenBank/DDBJ whole genome shotgun (WGS) entry which is preliminary data.</text>
</comment>
<dbReference type="PANTHER" id="PTHR42953">
    <property type="entry name" value="HIGH-AFFINITY ZINC UPTAKE SYSTEM PROTEIN ZNUA-RELATED"/>
    <property type="match status" value="1"/>
</dbReference>
<evidence type="ECO:0000313" key="17">
    <source>
        <dbReference type="Proteomes" id="UP000092527"/>
    </source>
</evidence>
<evidence type="ECO:0000256" key="6">
    <source>
        <dbReference type="ARBA" id="ARBA00022729"/>
    </source>
</evidence>
<evidence type="ECO:0000256" key="15">
    <source>
        <dbReference type="SAM" id="SignalP"/>
    </source>
</evidence>
<evidence type="ECO:0000256" key="3">
    <source>
        <dbReference type="ARBA" id="ARBA00015915"/>
    </source>
</evidence>
<reference evidence="16 17" key="1">
    <citation type="submission" date="2014-11" db="EMBL/GenBank/DDBJ databases">
        <title>Pan-genome of Gallibacterium spp.</title>
        <authorList>
            <person name="Kudirkiene E."/>
            <person name="Bojesen A.M."/>
        </authorList>
    </citation>
    <scope>NUCLEOTIDE SEQUENCE [LARGE SCALE GENOMIC DNA]</scope>
    <source>
        <strain evidence="16 17">18469/18</strain>
    </source>
</reference>
<comment type="function">
    <text evidence="12">Part of the ATP-binding cassette (ABC) transport system ZnuABC involved in zinc import. Binds zinc with high affinity and specificity and delivers it to the membrane permease for translocation into the cytoplasm.</text>
</comment>
<keyword evidence="13" id="KW-0175">Coiled coil</keyword>
<evidence type="ECO:0000256" key="10">
    <source>
        <dbReference type="ARBA" id="ARBA00023065"/>
    </source>
</evidence>
<evidence type="ECO:0000313" key="16">
    <source>
        <dbReference type="EMBL" id="OBX08960.1"/>
    </source>
</evidence>
<dbReference type="Gene3D" id="3.40.50.1980">
    <property type="entry name" value="Nitrogenase molybdenum iron protein domain"/>
    <property type="match status" value="3"/>
</dbReference>
<evidence type="ECO:0000256" key="11">
    <source>
        <dbReference type="ARBA" id="ARBA00023157"/>
    </source>
</evidence>
<dbReference type="EMBL" id="JTJU01000050">
    <property type="protein sequence ID" value="OBX08960.1"/>
    <property type="molecule type" value="Genomic_DNA"/>
</dbReference>
<gene>
    <name evidence="16" type="primary">znuA</name>
    <name evidence="16" type="synonym">yebL</name>
    <name evidence="16" type="ORF">QV09_08785</name>
</gene>
<evidence type="ECO:0000256" key="9">
    <source>
        <dbReference type="ARBA" id="ARBA00022906"/>
    </source>
</evidence>
<dbReference type="Pfam" id="PF01297">
    <property type="entry name" value="ZnuA"/>
    <property type="match status" value="1"/>
</dbReference>
<dbReference type="Proteomes" id="UP000092527">
    <property type="component" value="Unassembled WGS sequence"/>
</dbReference>
<proteinExistence type="inferred from homology"/>
<feature type="coiled-coil region" evidence="13">
    <location>
        <begin position="199"/>
        <end position="230"/>
    </location>
</feature>
<accession>A0AB36E239</accession>
<dbReference type="InterPro" id="IPR035520">
    <property type="entry name" value="ZnuA"/>
</dbReference>
<evidence type="ECO:0000256" key="4">
    <source>
        <dbReference type="ARBA" id="ARBA00022448"/>
    </source>
</evidence>
<dbReference type="InterPro" id="IPR050492">
    <property type="entry name" value="Bact_metal-bind_prot9"/>
</dbReference>
<keyword evidence="11" id="KW-1015">Disulfide bond</keyword>
<feature type="signal peptide" evidence="15">
    <location>
        <begin position="1"/>
        <end position="26"/>
    </location>
</feature>
<evidence type="ECO:0000256" key="12">
    <source>
        <dbReference type="ARBA" id="ARBA00045516"/>
    </source>
</evidence>
<dbReference type="AlphaFoldDB" id="A0AB36E239"/>
<evidence type="ECO:0000256" key="7">
    <source>
        <dbReference type="ARBA" id="ARBA00022764"/>
    </source>
</evidence>
<protein>
    <recommendedName>
        <fullName evidence="3">High-affinity zinc uptake system protein ZnuA</fullName>
    </recommendedName>
</protein>
<evidence type="ECO:0000256" key="1">
    <source>
        <dbReference type="ARBA" id="ARBA00004418"/>
    </source>
</evidence>
<dbReference type="InterPro" id="IPR006127">
    <property type="entry name" value="ZnuA-like"/>
</dbReference>
<dbReference type="PANTHER" id="PTHR42953:SF3">
    <property type="entry name" value="HIGH-AFFINITY ZINC UPTAKE SYSTEM PROTEIN ZNUA"/>
    <property type="match status" value="1"/>
</dbReference>
<dbReference type="GO" id="GO:0006829">
    <property type="term" value="P:zinc ion transport"/>
    <property type="evidence" value="ECO:0007669"/>
    <property type="project" value="UniProtKB-KW"/>
</dbReference>